<gene>
    <name evidence="8" type="ORF">BCIN_05g00130</name>
</gene>
<keyword evidence="3" id="KW-0479">Metal-binding</keyword>
<dbReference type="Proteomes" id="UP000001798">
    <property type="component" value="Chromosome 5"/>
</dbReference>
<feature type="compositionally biased region" description="Polar residues" evidence="6">
    <location>
        <begin position="18"/>
        <end position="48"/>
    </location>
</feature>
<reference evidence="8 9" key="3">
    <citation type="journal article" date="2017" name="Mol. Plant Pathol.">
        <title>A gapless genome sequence of the fungus Botrytis cinerea.</title>
        <authorList>
            <person name="Van Kan J.A."/>
            <person name="Stassen J.H."/>
            <person name="Mosbach A."/>
            <person name="Van Der Lee T.A."/>
            <person name="Faino L."/>
            <person name="Farmer A.D."/>
            <person name="Papasotiriou D.G."/>
            <person name="Zhou S."/>
            <person name="Seidl M.F."/>
            <person name="Cottam E."/>
            <person name="Edel D."/>
            <person name="Hahn M."/>
            <person name="Schwartz D.C."/>
            <person name="Dietrich R.A."/>
            <person name="Widdison S."/>
            <person name="Scalliet G."/>
        </authorList>
    </citation>
    <scope>NUCLEOTIDE SEQUENCE [LARGE SCALE GENOMIC DNA]</scope>
    <source>
        <strain evidence="8 9">B05.10</strain>
    </source>
</reference>
<dbReference type="OMA" id="CCAVTCL"/>
<dbReference type="InterPro" id="IPR006629">
    <property type="entry name" value="LITAF"/>
</dbReference>
<dbReference type="EMBL" id="CP009809">
    <property type="protein sequence ID" value="ATZ49584.1"/>
    <property type="molecule type" value="Genomic_DNA"/>
</dbReference>
<name>A0A384JGT5_BOTFB</name>
<reference evidence="8 9" key="1">
    <citation type="journal article" date="2011" name="PLoS Genet.">
        <title>Genomic analysis of the necrotrophic fungal pathogens Sclerotinia sclerotiorum and Botrytis cinerea.</title>
        <authorList>
            <person name="Amselem J."/>
            <person name="Cuomo C.A."/>
            <person name="van Kan J.A."/>
            <person name="Viaud M."/>
            <person name="Benito E.P."/>
            <person name="Couloux A."/>
            <person name="Coutinho P.M."/>
            <person name="de Vries R.P."/>
            <person name="Dyer P.S."/>
            <person name="Fillinger S."/>
            <person name="Fournier E."/>
            <person name="Gout L."/>
            <person name="Hahn M."/>
            <person name="Kohn L."/>
            <person name="Lapalu N."/>
            <person name="Plummer K.M."/>
            <person name="Pradier J.M."/>
            <person name="Quevillon E."/>
            <person name="Sharon A."/>
            <person name="Simon A."/>
            <person name="ten Have A."/>
            <person name="Tudzynski B."/>
            <person name="Tudzynski P."/>
            <person name="Wincker P."/>
            <person name="Andrew M."/>
            <person name="Anthouard V."/>
            <person name="Beever R.E."/>
            <person name="Beffa R."/>
            <person name="Benoit I."/>
            <person name="Bouzid O."/>
            <person name="Brault B."/>
            <person name="Chen Z."/>
            <person name="Choquer M."/>
            <person name="Collemare J."/>
            <person name="Cotton P."/>
            <person name="Danchin E.G."/>
            <person name="Da Silva C."/>
            <person name="Gautier A."/>
            <person name="Giraud C."/>
            <person name="Giraud T."/>
            <person name="Gonzalez C."/>
            <person name="Grossetete S."/>
            <person name="Guldener U."/>
            <person name="Henrissat B."/>
            <person name="Howlett B.J."/>
            <person name="Kodira C."/>
            <person name="Kretschmer M."/>
            <person name="Lappartient A."/>
            <person name="Leroch M."/>
            <person name="Levis C."/>
            <person name="Mauceli E."/>
            <person name="Neuveglise C."/>
            <person name="Oeser B."/>
            <person name="Pearson M."/>
            <person name="Poulain J."/>
            <person name="Poussereau N."/>
            <person name="Quesneville H."/>
            <person name="Rascle C."/>
            <person name="Schumacher J."/>
            <person name="Segurens B."/>
            <person name="Sexton A."/>
            <person name="Silva E."/>
            <person name="Sirven C."/>
            <person name="Soanes D.M."/>
            <person name="Talbot N.J."/>
            <person name="Templeton M."/>
            <person name="Yandava C."/>
            <person name="Yarden O."/>
            <person name="Zeng Q."/>
            <person name="Rollins J.A."/>
            <person name="Lebrun M.H."/>
            <person name="Dickman M."/>
        </authorList>
    </citation>
    <scope>NUCLEOTIDE SEQUENCE [LARGE SCALE GENOMIC DNA]</scope>
    <source>
        <strain evidence="8 9">B05.10</strain>
    </source>
</reference>
<evidence type="ECO:0000256" key="4">
    <source>
        <dbReference type="ARBA" id="ARBA00022833"/>
    </source>
</evidence>
<dbReference type="Pfam" id="PF10601">
    <property type="entry name" value="zf-LITAF-like"/>
    <property type="match status" value="1"/>
</dbReference>
<evidence type="ECO:0000256" key="5">
    <source>
        <dbReference type="ARBA" id="ARBA00023136"/>
    </source>
</evidence>
<protein>
    <recommendedName>
        <fullName evidence="7">LITAF domain-containing protein</fullName>
    </recommendedName>
</protein>
<keyword evidence="9" id="KW-1185">Reference proteome</keyword>
<evidence type="ECO:0000259" key="7">
    <source>
        <dbReference type="PROSITE" id="PS51837"/>
    </source>
</evidence>
<evidence type="ECO:0000256" key="6">
    <source>
        <dbReference type="SAM" id="MobiDB-lite"/>
    </source>
</evidence>
<evidence type="ECO:0000313" key="8">
    <source>
        <dbReference type="EMBL" id="ATZ49584.1"/>
    </source>
</evidence>
<dbReference type="GO" id="GO:0008270">
    <property type="term" value="F:zinc ion binding"/>
    <property type="evidence" value="ECO:0007669"/>
    <property type="project" value="TreeGrafter"/>
</dbReference>
<feature type="region of interest" description="Disordered" evidence="6">
    <location>
        <begin position="1"/>
        <end position="67"/>
    </location>
</feature>
<keyword evidence="4" id="KW-0862">Zinc</keyword>
<feature type="region of interest" description="Disordered" evidence="6">
    <location>
        <begin position="97"/>
        <end position="127"/>
    </location>
</feature>
<dbReference type="SMART" id="SM00714">
    <property type="entry name" value="LITAF"/>
    <property type="match status" value="1"/>
</dbReference>
<evidence type="ECO:0000256" key="1">
    <source>
        <dbReference type="ARBA" id="ARBA00004170"/>
    </source>
</evidence>
<dbReference type="PROSITE" id="PS51837">
    <property type="entry name" value="LITAF"/>
    <property type="match status" value="1"/>
</dbReference>
<feature type="compositionally biased region" description="Polar residues" evidence="6">
    <location>
        <begin position="97"/>
        <end position="113"/>
    </location>
</feature>
<evidence type="ECO:0000256" key="3">
    <source>
        <dbReference type="ARBA" id="ARBA00022723"/>
    </source>
</evidence>
<comment type="similarity">
    <text evidence="2">Belongs to the CDIP1/LITAF family.</text>
</comment>
<dbReference type="PANTHER" id="PTHR23292:SF6">
    <property type="entry name" value="FI16602P1-RELATED"/>
    <property type="match status" value="1"/>
</dbReference>
<evidence type="ECO:0000256" key="2">
    <source>
        <dbReference type="ARBA" id="ARBA00005975"/>
    </source>
</evidence>
<accession>A0A384JGT5</accession>
<reference evidence="8 9" key="2">
    <citation type="journal article" date="2012" name="Eukaryot. Cell">
        <title>Genome update of Botrytis cinerea strains B05.10 and T4.</title>
        <authorList>
            <person name="Staats M."/>
            <person name="van Kan J.A."/>
        </authorList>
    </citation>
    <scope>NUCLEOTIDE SEQUENCE [LARGE SCALE GENOMIC DNA]</scope>
    <source>
        <strain evidence="8 9">B05.10</strain>
    </source>
</reference>
<dbReference type="KEGG" id="bfu:BCIN_05g00130"/>
<dbReference type="PANTHER" id="PTHR23292">
    <property type="entry name" value="LIPOPOLYSACCHARIDE-INDUCED TUMOR NECROSIS FACTOR-ALPHA FACTOR"/>
    <property type="match status" value="1"/>
</dbReference>
<dbReference type="RefSeq" id="XP_001550384.1">
    <property type="nucleotide sequence ID" value="XM_001550334.2"/>
</dbReference>
<dbReference type="OrthoDB" id="5599753at2759"/>
<feature type="domain" description="LITAF" evidence="7">
    <location>
        <begin position="145"/>
        <end position="226"/>
    </location>
</feature>
<organism evidence="8 9">
    <name type="scientific">Botryotinia fuckeliana (strain B05.10)</name>
    <name type="common">Noble rot fungus</name>
    <name type="synonym">Botrytis cinerea</name>
    <dbReference type="NCBI Taxonomy" id="332648"/>
    <lineage>
        <taxon>Eukaryota</taxon>
        <taxon>Fungi</taxon>
        <taxon>Dikarya</taxon>
        <taxon>Ascomycota</taxon>
        <taxon>Pezizomycotina</taxon>
        <taxon>Leotiomycetes</taxon>
        <taxon>Helotiales</taxon>
        <taxon>Sclerotiniaceae</taxon>
        <taxon>Botrytis</taxon>
    </lineage>
</organism>
<dbReference type="GeneID" id="5430879"/>
<dbReference type="VEuPathDB" id="FungiDB:Bcin05g00130"/>
<feature type="compositionally biased region" description="Low complexity" evidence="6">
    <location>
        <begin position="49"/>
        <end position="67"/>
    </location>
</feature>
<sequence>MSGYNNTPPPTYQDGISPLTSPQNTGSASHNPMSISPQVTGITNTSTSNIEQQPHPNIPPQIHQTQQNIKPEAYQGIEVVESNQGIEAVNHNQNTMASQQIPPQQEGFTNEKSQYQTPPPQGQYPHQEHYPVQPPPQANINQGRNAFPTAMPIRALQAGPAPVDCPVCGVRGVTAVENHSGMTTHLIALLCCAVTCLGCIPYLVSGLKDVDHKCGHCGALLAVWHRSGRTDVKVPGV</sequence>
<keyword evidence="5" id="KW-0472">Membrane</keyword>
<evidence type="ECO:0000313" key="9">
    <source>
        <dbReference type="Proteomes" id="UP000001798"/>
    </source>
</evidence>
<dbReference type="GO" id="GO:0016020">
    <property type="term" value="C:membrane"/>
    <property type="evidence" value="ECO:0007669"/>
    <property type="project" value="UniProtKB-SubCell"/>
</dbReference>
<proteinExistence type="inferred from homology"/>
<dbReference type="InterPro" id="IPR037519">
    <property type="entry name" value="LITAF_fam"/>
</dbReference>
<comment type="subcellular location">
    <subcellularLocation>
        <location evidence="1">Membrane</location>
        <topology evidence="1">Peripheral membrane protein</topology>
    </subcellularLocation>
</comment>
<dbReference type="AlphaFoldDB" id="A0A384JGT5"/>